<dbReference type="SUPFAM" id="SSF88659">
    <property type="entry name" value="Sigma3 and sigma4 domains of RNA polymerase sigma factors"/>
    <property type="match status" value="1"/>
</dbReference>
<dbReference type="InterPro" id="IPR036388">
    <property type="entry name" value="WH-like_DNA-bd_sf"/>
</dbReference>
<keyword evidence="4" id="KW-0238">DNA-binding</keyword>
<evidence type="ECO:0000259" key="7">
    <source>
        <dbReference type="Pfam" id="PF04545"/>
    </source>
</evidence>
<reference evidence="8 9" key="1">
    <citation type="journal article" date="2024" name="Int. J. Syst. Evol. Microbiol.">
        <title>Clostridium omnivorum sp. nov., isolated from anoxic soil under the treatment of reductive soil disinfestation.</title>
        <authorList>
            <person name="Ueki A."/>
            <person name="Tonouchi A."/>
            <person name="Kaku N."/>
            <person name="Honma S."/>
            <person name="Ueki K."/>
        </authorList>
    </citation>
    <scope>NUCLEOTIDE SEQUENCE [LARGE SCALE GENOMIC DNA]</scope>
    <source>
        <strain evidence="8 9">E14</strain>
    </source>
</reference>
<gene>
    <name evidence="8" type="primary">csfU</name>
    <name evidence="8" type="ORF">bsdE14_11660</name>
</gene>
<evidence type="ECO:0000256" key="5">
    <source>
        <dbReference type="ARBA" id="ARBA00023163"/>
    </source>
</evidence>
<dbReference type="SUPFAM" id="SSF88946">
    <property type="entry name" value="Sigma2 domain of RNA polymerase sigma factors"/>
    <property type="match status" value="1"/>
</dbReference>
<accession>A0ABQ5N3J5</accession>
<keyword evidence="9" id="KW-1185">Reference proteome</keyword>
<dbReference type="Pfam" id="PF04542">
    <property type="entry name" value="Sigma70_r2"/>
    <property type="match status" value="1"/>
</dbReference>
<dbReference type="Gene3D" id="1.10.1740.10">
    <property type="match status" value="1"/>
</dbReference>
<proteinExistence type="inferred from homology"/>
<sequence length="184" mass="22037">MDEDLKLVNEVLNGNIDSFNILVNKYELVILRFIYNMLKDKEAAEDITQEVFITVYNKLYTYKDQYKFSNWLYQIARNKCIDYIRKYKRVYEANMEDVRDVASRDISPEQSAEYKETKKLVESFIKDLNDIDKQIIILRYSGSCVTFTDIAEILNMSEAAVKRRYYKTRDKFKEFSLIREKGCR</sequence>
<evidence type="ECO:0000256" key="3">
    <source>
        <dbReference type="ARBA" id="ARBA00023082"/>
    </source>
</evidence>
<dbReference type="Proteomes" id="UP001208567">
    <property type="component" value="Unassembled WGS sequence"/>
</dbReference>
<dbReference type="PANTHER" id="PTHR43133">
    <property type="entry name" value="RNA POLYMERASE ECF-TYPE SIGMA FACTO"/>
    <property type="match status" value="1"/>
</dbReference>
<dbReference type="InterPro" id="IPR007630">
    <property type="entry name" value="RNA_pol_sigma70_r4"/>
</dbReference>
<evidence type="ECO:0000313" key="9">
    <source>
        <dbReference type="Proteomes" id="UP001208567"/>
    </source>
</evidence>
<feature type="domain" description="RNA polymerase sigma-70 region 4" evidence="7">
    <location>
        <begin position="125"/>
        <end position="172"/>
    </location>
</feature>
<dbReference type="PANTHER" id="PTHR43133:SF51">
    <property type="entry name" value="RNA POLYMERASE SIGMA FACTOR"/>
    <property type="match status" value="1"/>
</dbReference>
<keyword evidence="2" id="KW-0805">Transcription regulation</keyword>
<evidence type="ECO:0000259" key="6">
    <source>
        <dbReference type="Pfam" id="PF04542"/>
    </source>
</evidence>
<dbReference type="Gene3D" id="1.10.10.10">
    <property type="entry name" value="Winged helix-like DNA-binding domain superfamily/Winged helix DNA-binding domain"/>
    <property type="match status" value="1"/>
</dbReference>
<comment type="similarity">
    <text evidence="1">Belongs to the sigma-70 factor family. ECF subfamily.</text>
</comment>
<dbReference type="EMBL" id="BRXR01000001">
    <property type="protein sequence ID" value="GLC29756.1"/>
    <property type="molecule type" value="Genomic_DNA"/>
</dbReference>
<dbReference type="InterPro" id="IPR039425">
    <property type="entry name" value="RNA_pol_sigma-70-like"/>
</dbReference>
<evidence type="ECO:0000256" key="4">
    <source>
        <dbReference type="ARBA" id="ARBA00023125"/>
    </source>
</evidence>
<dbReference type="NCBIfam" id="TIGR02937">
    <property type="entry name" value="sigma70-ECF"/>
    <property type="match status" value="1"/>
</dbReference>
<evidence type="ECO:0000313" key="8">
    <source>
        <dbReference type="EMBL" id="GLC29756.1"/>
    </source>
</evidence>
<keyword evidence="3" id="KW-0731">Sigma factor</keyword>
<feature type="domain" description="RNA polymerase sigma-70 region 2" evidence="6">
    <location>
        <begin position="22"/>
        <end position="89"/>
    </location>
</feature>
<dbReference type="InterPro" id="IPR013324">
    <property type="entry name" value="RNA_pol_sigma_r3/r4-like"/>
</dbReference>
<organism evidence="8 9">
    <name type="scientific">Clostridium omnivorum</name>
    <dbReference type="NCBI Taxonomy" id="1604902"/>
    <lineage>
        <taxon>Bacteria</taxon>
        <taxon>Bacillati</taxon>
        <taxon>Bacillota</taxon>
        <taxon>Clostridia</taxon>
        <taxon>Eubacteriales</taxon>
        <taxon>Clostridiaceae</taxon>
        <taxon>Clostridium</taxon>
    </lineage>
</organism>
<name>A0ABQ5N3J5_9CLOT</name>
<evidence type="ECO:0000256" key="1">
    <source>
        <dbReference type="ARBA" id="ARBA00010641"/>
    </source>
</evidence>
<dbReference type="InterPro" id="IPR014284">
    <property type="entry name" value="RNA_pol_sigma-70_dom"/>
</dbReference>
<dbReference type="Pfam" id="PF04545">
    <property type="entry name" value="Sigma70_r4"/>
    <property type="match status" value="1"/>
</dbReference>
<dbReference type="InterPro" id="IPR013325">
    <property type="entry name" value="RNA_pol_sigma_r2"/>
</dbReference>
<keyword evidence="5" id="KW-0804">Transcription</keyword>
<dbReference type="InterPro" id="IPR007627">
    <property type="entry name" value="RNA_pol_sigma70_r2"/>
</dbReference>
<dbReference type="CDD" id="cd06171">
    <property type="entry name" value="Sigma70_r4"/>
    <property type="match status" value="1"/>
</dbReference>
<comment type="caution">
    <text evidence="8">The sequence shown here is derived from an EMBL/GenBank/DDBJ whole genome shotgun (WGS) entry which is preliminary data.</text>
</comment>
<evidence type="ECO:0000256" key="2">
    <source>
        <dbReference type="ARBA" id="ARBA00023015"/>
    </source>
</evidence>
<dbReference type="RefSeq" id="WP_264849038.1">
    <property type="nucleotide sequence ID" value="NZ_BRXR01000001.1"/>
</dbReference>
<protein>
    <submittedName>
        <fullName evidence="8">RNA polymerase sigma factor</fullName>
    </submittedName>
</protein>